<evidence type="ECO:0000259" key="2">
    <source>
        <dbReference type="Pfam" id="PF01464"/>
    </source>
</evidence>
<comment type="similarity">
    <text evidence="1">Belongs to the transglycosylase Slt family.</text>
</comment>
<dbReference type="Proteomes" id="UP000005297">
    <property type="component" value="Unassembled WGS sequence"/>
</dbReference>
<sequence>MNSYQNIGVAGWSLKPVKLPEQGGTHTAAGLFQQYLDKSSGGGLPLSDKTLTPDAIRTLAANLISALERASMHALFSESGSGGSDAGFASTDLFMAMRNSAVMPAASAVPAAGEKPAISTPVMKDSEPPVISTKEEIKQSGVVPGADTRAQYGPVITRAAAAFGLDPKLIKAVIQTESGFNAQAVSPVGAQGLMQLMPGTAADLGVKDAFDPEQNIQAGSKYLKQLMDRYHGDTGLALAAYNWGMGNLERNPERMPQETVNYVAKITGLMNSAA</sequence>
<protein>
    <submittedName>
        <fullName evidence="3">Soluble lytic murein transglycosylase and related regulatory proteins (Some contain LysM/invasin domains)-like</fullName>
    </submittedName>
</protein>
<name>Q0EW89_9PROT</name>
<proteinExistence type="inferred from homology"/>
<dbReference type="InterPro" id="IPR000189">
    <property type="entry name" value="Transglyc_AS"/>
</dbReference>
<dbReference type="OrthoDB" id="5298965at2"/>
<dbReference type="AlphaFoldDB" id="Q0EW89"/>
<dbReference type="InParanoid" id="Q0EW89"/>
<dbReference type="PANTHER" id="PTHR37423:SF2">
    <property type="entry name" value="MEMBRANE-BOUND LYTIC MUREIN TRANSGLYCOSYLASE C"/>
    <property type="match status" value="1"/>
</dbReference>
<dbReference type="InterPro" id="IPR008258">
    <property type="entry name" value="Transglycosylase_SLT_dom_1"/>
</dbReference>
<dbReference type="STRING" id="314344.AL013_05720"/>
<dbReference type="PROSITE" id="PS00922">
    <property type="entry name" value="TRANSGLYCOSYLASE"/>
    <property type="match status" value="1"/>
</dbReference>
<feature type="domain" description="Transglycosylase SLT" evidence="2">
    <location>
        <begin position="156"/>
        <end position="252"/>
    </location>
</feature>
<dbReference type="HOGENOM" id="CLU_065765_4_4_0"/>
<evidence type="ECO:0000313" key="4">
    <source>
        <dbReference type="Proteomes" id="UP000005297"/>
    </source>
</evidence>
<gene>
    <name evidence="3" type="ORF">SPV1_03053</name>
</gene>
<reference evidence="3 4" key="1">
    <citation type="submission" date="2006-09" db="EMBL/GenBank/DDBJ databases">
        <authorList>
            <person name="Emerson D."/>
            <person name="Ferriera S."/>
            <person name="Johnson J."/>
            <person name="Kravitz S."/>
            <person name="Halpern A."/>
            <person name="Remington K."/>
            <person name="Beeson K."/>
            <person name="Tran B."/>
            <person name="Rogers Y.-H."/>
            <person name="Friedman R."/>
            <person name="Venter J.C."/>
        </authorList>
    </citation>
    <scope>NUCLEOTIDE SEQUENCE [LARGE SCALE GENOMIC DNA]</scope>
    <source>
        <strain evidence="3 4">PV-1</strain>
    </source>
</reference>
<dbReference type="GO" id="GO:0008933">
    <property type="term" value="F:peptidoglycan lytic transglycosylase activity"/>
    <property type="evidence" value="ECO:0007669"/>
    <property type="project" value="InterPro"/>
</dbReference>
<dbReference type="eggNOG" id="COG0741">
    <property type="taxonomic scope" value="Bacteria"/>
</dbReference>
<dbReference type="CDD" id="cd00254">
    <property type="entry name" value="LT-like"/>
    <property type="match status" value="1"/>
</dbReference>
<organism evidence="3 4">
    <name type="scientific">Mariprofundus ferrooxydans PV-1</name>
    <dbReference type="NCBI Taxonomy" id="314345"/>
    <lineage>
        <taxon>Bacteria</taxon>
        <taxon>Pseudomonadati</taxon>
        <taxon>Pseudomonadota</taxon>
        <taxon>Candidatius Mariprofundia</taxon>
        <taxon>Mariprofundales</taxon>
        <taxon>Mariprofundaceae</taxon>
        <taxon>Mariprofundus</taxon>
    </lineage>
</organism>
<dbReference type="EMBL" id="AATS01000021">
    <property type="protein sequence ID" value="EAU53582.1"/>
    <property type="molecule type" value="Genomic_DNA"/>
</dbReference>
<dbReference type="RefSeq" id="WP_009850908.1">
    <property type="nucleotide sequence ID" value="NZ_DS022295.1"/>
</dbReference>
<evidence type="ECO:0000313" key="3">
    <source>
        <dbReference type="EMBL" id="EAU53582.1"/>
    </source>
</evidence>
<comment type="caution">
    <text evidence="3">The sequence shown here is derived from an EMBL/GenBank/DDBJ whole genome shotgun (WGS) entry which is preliminary data.</text>
</comment>
<dbReference type="Gene3D" id="1.10.530.10">
    <property type="match status" value="1"/>
</dbReference>
<dbReference type="GO" id="GO:0016020">
    <property type="term" value="C:membrane"/>
    <property type="evidence" value="ECO:0007669"/>
    <property type="project" value="InterPro"/>
</dbReference>
<evidence type="ECO:0000256" key="1">
    <source>
        <dbReference type="ARBA" id="ARBA00007734"/>
    </source>
</evidence>
<dbReference type="PANTHER" id="PTHR37423">
    <property type="entry name" value="SOLUBLE LYTIC MUREIN TRANSGLYCOSYLASE-RELATED"/>
    <property type="match status" value="1"/>
</dbReference>
<dbReference type="Pfam" id="PF01464">
    <property type="entry name" value="SLT"/>
    <property type="match status" value="1"/>
</dbReference>
<dbReference type="GO" id="GO:0000270">
    <property type="term" value="P:peptidoglycan metabolic process"/>
    <property type="evidence" value="ECO:0007669"/>
    <property type="project" value="InterPro"/>
</dbReference>
<accession>Q0EW89</accession>
<dbReference type="InterPro" id="IPR023346">
    <property type="entry name" value="Lysozyme-like_dom_sf"/>
</dbReference>
<keyword evidence="4" id="KW-1185">Reference proteome</keyword>
<dbReference type="SUPFAM" id="SSF53955">
    <property type="entry name" value="Lysozyme-like"/>
    <property type="match status" value="1"/>
</dbReference>